<name>A0ABV3P2X6_9ACTN</name>
<dbReference type="Proteomes" id="UP001555826">
    <property type="component" value="Unassembled WGS sequence"/>
</dbReference>
<evidence type="ECO:0000313" key="2">
    <source>
        <dbReference type="EMBL" id="MEW9263943.1"/>
    </source>
</evidence>
<organism evidence="2 3">
    <name type="scientific">Kineococcus endophyticus</name>
    <dbReference type="NCBI Taxonomy" id="1181883"/>
    <lineage>
        <taxon>Bacteria</taxon>
        <taxon>Bacillati</taxon>
        <taxon>Actinomycetota</taxon>
        <taxon>Actinomycetes</taxon>
        <taxon>Kineosporiales</taxon>
        <taxon>Kineosporiaceae</taxon>
        <taxon>Kineococcus</taxon>
    </lineage>
</organism>
<keyword evidence="3" id="KW-1185">Reference proteome</keyword>
<sequence length="370" mass="41594">MNHVTGALGVDLVKRKLPTEWVTRELNPDYGLDVHIEVFDRLPDDSGNSDTLGEHFYAQVKGIKGGVRKLTKTVRSRTNVLKTDPHPTEGDAVDIEVVTYSLDTNELLTIEAMGAAVPALLFVADLEEDIVYFVCLNDYIQKILLPENPDYAEQAHHTIYLPTWNVLDSTDDSIAYIWLLARRGKFYAAFNTFVYQRIELESVAPSWGIIANEEDPQQAQIDPRVLSMIQIFLRENLRLDIWEHTGPGYWSPLDDVRKGYEALSKQLPIFVDPRPIDAVERFVRLLVDVTRQAVSLGRMYEEVVREWRLPTSLAAMMDDTAASKYRPGINSECAATVDGESPTHLEAAARECLGRTPEDKQGHGGGVGRL</sequence>
<comment type="caution">
    <text evidence="2">The sequence shown here is derived from an EMBL/GenBank/DDBJ whole genome shotgun (WGS) entry which is preliminary data.</text>
</comment>
<gene>
    <name evidence="2" type="ORF">AB1207_04215</name>
</gene>
<dbReference type="InterPro" id="IPR025375">
    <property type="entry name" value="DUF4365"/>
</dbReference>
<dbReference type="EMBL" id="JBFNQN010000003">
    <property type="protein sequence ID" value="MEW9263943.1"/>
    <property type="molecule type" value="Genomic_DNA"/>
</dbReference>
<accession>A0ABV3P2X6</accession>
<protein>
    <submittedName>
        <fullName evidence="2">DUF4365 domain-containing protein</fullName>
    </submittedName>
</protein>
<dbReference type="RefSeq" id="WP_367636547.1">
    <property type="nucleotide sequence ID" value="NZ_JBFNQN010000003.1"/>
</dbReference>
<dbReference type="Pfam" id="PF14280">
    <property type="entry name" value="DUF4365"/>
    <property type="match status" value="1"/>
</dbReference>
<evidence type="ECO:0000313" key="3">
    <source>
        <dbReference type="Proteomes" id="UP001555826"/>
    </source>
</evidence>
<evidence type="ECO:0000259" key="1">
    <source>
        <dbReference type="Pfam" id="PF14280"/>
    </source>
</evidence>
<reference evidence="2 3" key="1">
    <citation type="submission" date="2024-07" db="EMBL/GenBank/DDBJ databases">
        <authorList>
            <person name="Thanompreechachai J."/>
            <person name="Duangmal K."/>
        </authorList>
    </citation>
    <scope>NUCLEOTIDE SEQUENCE [LARGE SCALE GENOMIC DNA]</scope>
    <source>
        <strain evidence="2 3">KCTC 19886</strain>
    </source>
</reference>
<feature type="domain" description="DUF4365" evidence="1">
    <location>
        <begin position="7"/>
        <end position="170"/>
    </location>
</feature>
<proteinExistence type="predicted"/>